<feature type="compositionally biased region" description="Basic and acidic residues" evidence="11">
    <location>
        <begin position="1395"/>
        <end position="1411"/>
    </location>
</feature>
<dbReference type="FunFam" id="3.20.20.150:FF:000001">
    <property type="entry name" value="Probable endonuclease 4"/>
    <property type="match status" value="1"/>
</dbReference>
<proteinExistence type="inferred from homology"/>
<dbReference type="Gene3D" id="3.20.20.150">
    <property type="entry name" value="Divalent-metal-dependent TIM barrel enzymes"/>
    <property type="match status" value="1"/>
</dbReference>
<protein>
    <recommendedName>
        <fullName evidence="8">Ubiquitin carboxyl-terminal hydrolase 47</fullName>
    </recommendedName>
    <alternativeName>
        <fullName evidence="9">Ubiquitin thioesterase 47</fullName>
    </alternativeName>
    <alternativeName>
        <fullName evidence="10">Ubiquitin-specific-processing protease 47</fullName>
    </alternativeName>
</protein>
<keyword evidence="7" id="KW-0234">DNA repair</keyword>
<dbReference type="GO" id="GO:0008270">
    <property type="term" value="F:zinc ion binding"/>
    <property type="evidence" value="ECO:0007669"/>
    <property type="project" value="InterPro"/>
</dbReference>
<name>A0AAE9ISP4_CAEBR</name>
<dbReference type="PROSITE" id="PS50235">
    <property type="entry name" value="USP_3"/>
    <property type="match status" value="1"/>
</dbReference>
<feature type="domain" description="USP" evidence="12">
    <location>
        <begin position="88"/>
        <end position="487"/>
    </location>
</feature>
<evidence type="ECO:0000256" key="9">
    <source>
        <dbReference type="ARBA" id="ARBA00029910"/>
    </source>
</evidence>
<dbReference type="PROSITE" id="PS00972">
    <property type="entry name" value="USP_1"/>
    <property type="match status" value="1"/>
</dbReference>
<evidence type="ECO:0000256" key="7">
    <source>
        <dbReference type="ARBA" id="ARBA00023204"/>
    </source>
</evidence>
<dbReference type="PANTHER" id="PTHR21445:SF0">
    <property type="entry name" value="APURINIC-APYRIMIDINIC ENDONUCLEASE"/>
    <property type="match status" value="1"/>
</dbReference>
<evidence type="ECO:0000256" key="6">
    <source>
        <dbReference type="ARBA" id="ARBA00022833"/>
    </source>
</evidence>
<feature type="compositionally biased region" description="Acidic residues" evidence="11">
    <location>
        <begin position="1385"/>
        <end position="1394"/>
    </location>
</feature>
<evidence type="ECO:0000256" key="8">
    <source>
        <dbReference type="ARBA" id="ARBA00026136"/>
    </source>
</evidence>
<gene>
    <name evidence="13" type="ORF">L3Y34_017229</name>
</gene>
<feature type="compositionally biased region" description="Low complexity" evidence="11">
    <location>
        <begin position="64"/>
        <end position="73"/>
    </location>
</feature>
<feature type="compositionally biased region" description="Polar residues" evidence="11">
    <location>
        <begin position="372"/>
        <end position="386"/>
    </location>
</feature>
<dbReference type="PROSITE" id="PS00973">
    <property type="entry name" value="USP_2"/>
    <property type="match status" value="1"/>
</dbReference>
<dbReference type="InterPro" id="IPR018246">
    <property type="entry name" value="AP_endonuc_F2_Zn_BS"/>
</dbReference>
<dbReference type="Gene3D" id="3.90.70.10">
    <property type="entry name" value="Cysteine proteinases"/>
    <property type="match status" value="1"/>
</dbReference>
<evidence type="ECO:0000313" key="14">
    <source>
        <dbReference type="Proteomes" id="UP000827892"/>
    </source>
</evidence>
<dbReference type="EMBL" id="CP090892">
    <property type="protein sequence ID" value="ULU04297.1"/>
    <property type="molecule type" value="Genomic_DNA"/>
</dbReference>
<accession>A0AAE9ISP4</accession>
<evidence type="ECO:0000256" key="2">
    <source>
        <dbReference type="ARBA" id="ARBA00005340"/>
    </source>
</evidence>
<evidence type="ECO:0000256" key="3">
    <source>
        <dbReference type="ARBA" id="ARBA00022723"/>
    </source>
</evidence>
<dbReference type="GO" id="GO:0006281">
    <property type="term" value="P:DNA repair"/>
    <property type="evidence" value="ECO:0007669"/>
    <property type="project" value="UniProtKB-KW"/>
</dbReference>
<sequence>MVRVNDSNDTNTSSEHEDSSSNYVRLAGNGLPGGEQQASSSGVAAAPTNENSSPGRSNQLALPSSSTAATTSSSQYVIPLDENSHRYVGLVNQAMTCYLNSLVQSLYMTPEFRNAMYEWEYVQLPAHIKEQRKKAEQSIPCQLQKLFLLLQTTENDSLETKDLTQSFGWTSNEAYDQHDVQELCRLMFDALEHKWKGTKHEKLIQDLYRGTLEDFVACLNCGRESVKTDYFLDLSLAVKPFGAIHAYKSIEEALNAFVQPELLNGSNQYMCENCKSNQDAHKGLRITQFPYLLTIQLKRFDFDYNTMHRIKLNDKMTFPDVLDLNEYVSKEKRPAPTPSATTTTTTSPPKSAWKTIPAKDEDDDMELGSPNAKRSTPGNQSPNRYSSRGDENVIVGQPIDHESVESIMKTNGEDVYELFSVMVHSGNAAGGHYFAYIKNLDQDRWYVFNDTRVDFATPSEVEKSFGGHPSGWNQSNTNAYMLMYRKIDRKRNASFILSNQLPQHIKDSREKWKRLEQEAEEERLRKLSLIQVYVNINYPFPSYAHLPEKKQLDLTPQKYQIADDFCEYKIEISREQPIKSVFQCAFDFFNERARAYNLPFSRNNSRLIYVEHGQLEMDFRSPKDMEKKLRSVFSSHHGEPISMYGVHFILDVRIGSSFFNIDIQNRMTIKVQRVDIGKKTTANELTIVISGDEKMLKVKQWIGTQFRDDIRDVLEARVVLEAASSRCEFMLIDSQHNSKEFRSLISQHMGHATPTLYYDGGMSTMITEESKEATIADRKLPFEKSQMYQILDRKCFSTFVKVRLPSQDEVEKAASTKNAFQGPSWEETLAIMKAEDRLWNEPRAAAVEVMSTVSRAETTDAVTEVDDEPIPSGRGSTASMRSVSMDDIEGDIGISGSLCNNTPQMSPCVSEGDDIDEKALDGKSQLMADYMQKTSPEFYYNRDPQSPVNKNLKIALHEETPSEALSAVSSGQSTLVPSTSNQALSSMARSAIDEAFDAKITTVFSHENYHKLDVDSRMRVVEFKKWVAEQLNMDKDQFVIVKHASDDGSDTGYETNFMDDETVSGAFQSCFISIKLRAPLKQDEKMIQVILFDMLENQRDNWKPLFELPVSQSTVIGDILLQCIRMYNEVYGEELTPKAVRLRDVSTTGHYNAKAILNPNDTLEKRGYNWCSHIYMQIVTDEAVLGKPGDPILVRRFRPSTVEVSPTHEVLVDSNAENPVLSFMEALTKVSGIPLDRLAITEPKEFNWQKWPFVKSRLDMLENKVAFAKDLHLNYPSPKDFVEKTGSRVLYYKDSEEEPRILTEDERKQIKIKENGQSANANRRKERPLRIQMSKMKKVTFGDDVMSPAPRKTKQEATPVKKKAKGKKRVQQHIQMTLKKMREEQEAEEAEENENVEKPECNCREEADEPAKKKRKKAAEGESEAQKKSRETIGAKVLEASQGSSKMLGFHVSAAGGLEQAIYNARAEGCRSFAMFVRNQRTWNHKPMEESVVENWWKAVRETEFPLGQIVPHGSYLMNAGSPEEEKLEKSRNAMVDECQRAEKLGITMYNFHPGSTVGKCEREKCMDTIAETIDYVVERTEKIVLVLETMAGQGNSIGGTFEELKYVIDRVKNKSRVGVCIDTCHIFAAGYDIRSEKAYEEVMSKFEATIGWNYLKAMHINDSKGDLRSNLDRHEHIGQGKIGKDAFGFLMNDERLKGIPMILETPEGKYPEEMMMMYKMEKK</sequence>
<dbReference type="Pfam" id="PF00443">
    <property type="entry name" value="UCH"/>
    <property type="match status" value="1"/>
</dbReference>
<dbReference type="CDD" id="cd02659">
    <property type="entry name" value="peptidase_C19C"/>
    <property type="match status" value="1"/>
</dbReference>
<dbReference type="GO" id="GO:0003677">
    <property type="term" value="F:DNA binding"/>
    <property type="evidence" value="ECO:0007669"/>
    <property type="project" value="InterPro"/>
</dbReference>
<feature type="region of interest" description="Disordered" evidence="11">
    <location>
        <begin position="1342"/>
        <end position="1430"/>
    </location>
</feature>
<keyword evidence="3" id="KW-0479">Metal-binding</keyword>
<dbReference type="InterPro" id="IPR001719">
    <property type="entry name" value="AP_endonuc_2"/>
</dbReference>
<evidence type="ECO:0000259" key="12">
    <source>
        <dbReference type="PROSITE" id="PS50235"/>
    </source>
</evidence>
<dbReference type="GO" id="GO:0016579">
    <property type="term" value="P:protein deubiquitination"/>
    <property type="evidence" value="ECO:0007669"/>
    <property type="project" value="InterPro"/>
</dbReference>
<dbReference type="HAMAP" id="MF_00152">
    <property type="entry name" value="Nfo"/>
    <property type="match status" value="1"/>
</dbReference>
<dbReference type="SMART" id="SM00518">
    <property type="entry name" value="AP2Ec"/>
    <property type="match status" value="1"/>
</dbReference>
<dbReference type="InterPro" id="IPR038765">
    <property type="entry name" value="Papain-like_cys_pep_sf"/>
</dbReference>
<dbReference type="PROSITE" id="PS00730">
    <property type="entry name" value="AP_NUCLEASE_F2_2"/>
    <property type="match status" value="1"/>
</dbReference>
<keyword evidence="6" id="KW-0862">Zinc</keyword>
<dbReference type="CDD" id="cd00019">
    <property type="entry name" value="AP2Ec"/>
    <property type="match status" value="1"/>
</dbReference>
<evidence type="ECO:0000313" key="13">
    <source>
        <dbReference type="EMBL" id="ULU04297.1"/>
    </source>
</evidence>
<dbReference type="NCBIfam" id="TIGR00587">
    <property type="entry name" value="nfo"/>
    <property type="match status" value="1"/>
</dbReference>
<feature type="region of interest" description="Disordered" evidence="11">
    <location>
        <begin position="859"/>
        <end position="880"/>
    </location>
</feature>
<dbReference type="Pfam" id="PF19718">
    <property type="entry name" value="USP47_C"/>
    <property type="match status" value="1"/>
</dbReference>
<feature type="region of interest" description="Disordered" evidence="11">
    <location>
        <begin position="329"/>
        <end position="392"/>
    </location>
</feature>
<dbReference type="InterPro" id="IPR045578">
    <property type="entry name" value="USP47_C"/>
</dbReference>
<dbReference type="PROSITE" id="PS51432">
    <property type="entry name" value="AP_NUCLEASE_F2_4"/>
    <property type="match status" value="1"/>
</dbReference>
<dbReference type="InterPro" id="IPR018200">
    <property type="entry name" value="USP_CS"/>
</dbReference>
<dbReference type="InterPro" id="IPR036237">
    <property type="entry name" value="Xyl_isomerase-like_sf"/>
</dbReference>
<evidence type="ECO:0000256" key="10">
    <source>
        <dbReference type="ARBA" id="ARBA00032453"/>
    </source>
</evidence>
<dbReference type="SUPFAM" id="SSF51658">
    <property type="entry name" value="Xylose isomerase-like"/>
    <property type="match status" value="1"/>
</dbReference>
<dbReference type="FunFam" id="3.90.70.10:FF:000241">
    <property type="entry name" value="Ubiquitin carboxyl-terminal hydrolase"/>
    <property type="match status" value="1"/>
</dbReference>
<dbReference type="GO" id="GO:0004843">
    <property type="term" value="F:cysteine-type deubiquitinase activity"/>
    <property type="evidence" value="ECO:0007669"/>
    <property type="project" value="InterPro"/>
</dbReference>
<comment type="cofactor">
    <cofactor evidence="1">
        <name>Zn(2+)</name>
        <dbReference type="ChEBI" id="CHEBI:29105"/>
    </cofactor>
</comment>
<feature type="compositionally biased region" description="Basic residues" evidence="11">
    <location>
        <begin position="1360"/>
        <end position="1371"/>
    </location>
</feature>
<keyword evidence="4" id="KW-0227">DNA damage</keyword>
<evidence type="ECO:0000256" key="1">
    <source>
        <dbReference type="ARBA" id="ARBA00001947"/>
    </source>
</evidence>
<comment type="similarity">
    <text evidence="2">Belongs to the AP endonuclease 2 family.</text>
</comment>
<dbReference type="PANTHER" id="PTHR21445">
    <property type="entry name" value="ENDONUCLEASE IV ENDODEOXYRIBONUCLEASE IV"/>
    <property type="match status" value="1"/>
</dbReference>
<feature type="compositionally biased region" description="Polar residues" evidence="11">
    <location>
        <begin position="36"/>
        <end position="63"/>
    </location>
</feature>
<evidence type="ECO:0000256" key="5">
    <source>
        <dbReference type="ARBA" id="ARBA00022801"/>
    </source>
</evidence>
<dbReference type="Proteomes" id="UP000827892">
    <property type="component" value="Chromosome II"/>
</dbReference>
<feature type="compositionally biased region" description="Basic and acidic residues" evidence="11">
    <location>
        <begin position="1418"/>
        <end position="1430"/>
    </location>
</feature>
<organism evidence="13 14">
    <name type="scientific">Caenorhabditis briggsae</name>
    <dbReference type="NCBI Taxonomy" id="6238"/>
    <lineage>
        <taxon>Eukaryota</taxon>
        <taxon>Metazoa</taxon>
        <taxon>Ecdysozoa</taxon>
        <taxon>Nematoda</taxon>
        <taxon>Chromadorea</taxon>
        <taxon>Rhabditida</taxon>
        <taxon>Rhabditina</taxon>
        <taxon>Rhabditomorpha</taxon>
        <taxon>Rhabditoidea</taxon>
        <taxon>Rhabditidae</taxon>
        <taxon>Peloderinae</taxon>
        <taxon>Caenorhabditis</taxon>
    </lineage>
</organism>
<reference evidence="13 14" key="1">
    <citation type="submission" date="2022-05" db="EMBL/GenBank/DDBJ databases">
        <title>Chromosome-level reference genomes for two strains of Caenorhabditis briggsae: an improved platform for comparative genomics.</title>
        <authorList>
            <person name="Stevens L."/>
            <person name="Andersen E.C."/>
        </authorList>
    </citation>
    <scope>NUCLEOTIDE SEQUENCE [LARGE SCALE GENOMIC DNA]</scope>
    <source>
        <strain evidence="13">QX1410_ONT</strain>
        <tissue evidence="13">Whole-organism</tissue>
    </source>
</reference>
<keyword evidence="5" id="KW-0378">Hydrolase</keyword>
<feature type="region of interest" description="Disordered" evidence="11">
    <location>
        <begin position="1"/>
        <end position="73"/>
    </location>
</feature>
<dbReference type="NCBIfam" id="NF002199">
    <property type="entry name" value="PRK01060.1-4"/>
    <property type="match status" value="1"/>
</dbReference>
<dbReference type="InterPro" id="IPR028889">
    <property type="entry name" value="USP"/>
</dbReference>
<dbReference type="PROSITE" id="PS00729">
    <property type="entry name" value="AP_NUCLEASE_F2_1"/>
    <property type="match status" value="1"/>
</dbReference>
<evidence type="ECO:0000256" key="4">
    <source>
        <dbReference type="ARBA" id="ARBA00022763"/>
    </source>
</evidence>
<feature type="compositionally biased region" description="Polar residues" evidence="11">
    <location>
        <begin position="1"/>
        <end position="13"/>
    </location>
</feature>
<feature type="compositionally biased region" description="Low complexity" evidence="11">
    <location>
        <begin position="338"/>
        <end position="349"/>
    </location>
</feature>
<dbReference type="SUPFAM" id="SSF54001">
    <property type="entry name" value="Cysteine proteinases"/>
    <property type="match status" value="1"/>
</dbReference>
<dbReference type="Pfam" id="PF01261">
    <property type="entry name" value="AP_endonuc_2"/>
    <property type="match status" value="1"/>
</dbReference>
<dbReference type="InterPro" id="IPR001394">
    <property type="entry name" value="Peptidase_C19_UCH"/>
</dbReference>
<evidence type="ECO:0000256" key="11">
    <source>
        <dbReference type="SAM" id="MobiDB-lite"/>
    </source>
</evidence>
<dbReference type="InterPro" id="IPR013022">
    <property type="entry name" value="Xyl_isomerase-like_TIM-brl"/>
</dbReference>